<feature type="domain" description="Enoyl reductase (ER)" evidence="3">
    <location>
        <begin position="13"/>
        <end position="371"/>
    </location>
</feature>
<dbReference type="AlphaFoldDB" id="A0A9P9WR94"/>
<dbReference type="PANTHER" id="PTHR45348:SF7">
    <property type="entry name" value="ZINC BINDING OXIDOREDUCTASE, PUTATIVE-RELATED"/>
    <property type="match status" value="1"/>
</dbReference>
<evidence type="ECO:0000259" key="3">
    <source>
        <dbReference type="SMART" id="SM00829"/>
    </source>
</evidence>
<dbReference type="InterPro" id="IPR020843">
    <property type="entry name" value="ER"/>
</dbReference>
<dbReference type="Pfam" id="PF00107">
    <property type="entry name" value="ADH_zinc_N"/>
    <property type="match status" value="1"/>
</dbReference>
<comment type="similarity">
    <text evidence="1">Belongs to the zinc-containing alcohol dehydrogenase family.</text>
</comment>
<dbReference type="SUPFAM" id="SSF50129">
    <property type="entry name" value="GroES-like"/>
    <property type="match status" value="1"/>
</dbReference>
<protein>
    <recommendedName>
        <fullName evidence="3">Enoyl reductase (ER) domain-containing protein</fullName>
    </recommendedName>
</protein>
<dbReference type="EMBL" id="JAFIMR010000007">
    <property type="protein sequence ID" value="KAI1876357.1"/>
    <property type="molecule type" value="Genomic_DNA"/>
</dbReference>
<organism evidence="4 5">
    <name type="scientific">Neoarthrinium moseri</name>
    <dbReference type="NCBI Taxonomy" id="1658444"/>
    <lineage>
        <taxon>Eukaryota</taxon>
        <taxon>Fungi</taxon>
        <taxon>Dikarya</taxon>
        <taxon>Ascomycota</taxon>
        <taxon>Pezizomycotina</taxon>
        <taxon>Sordariomycetes</taxon>
        <taxon>Xylariomycetidae</taxon>
        <taxon>Amphisphaeriales</taxon>
        <taxon>Apiosporaceae</taxon>
        <taxon>Neoarthrinium</taxon>
    </lineage>
</organism>
<evidence type="ECO:0000313" key="4">
    <source>
        <dbReference type="EMBL" id="KAI1876357.1"/>
    </source>
</evidence>
<dbReference type="InterPro" id="IPR036291">
    <property type="entry name" value="NAD(P)-bd_dom_sf"/>
</dbReference>
<dbReference type="InterPro" id="IPR013149">
    <property type="entry name" value="ADH-like_C"/>
</dbReference>
<evidence type="ECO:0000256" key="2">
    <source>
        <dbReference type="ARBA" id="ARBA00023002"/>
    </source>
</evidence>
<evidence type="ECO:0000256" key="1">
    <source>
        <dbReference type="ARBA" id="ARBA00008072"/>
    </source>
</evidence>
<dbReference type="InterPro" id="IPR011032">
    <property type="entry name" value="GroES-like_sf"/>
</dbReference>
<name>A0A9P9WR94_9PEZI</name>
<dbReference type="GO" id="GO:0016651">
    <property type="term" value="F:oxidoreductase activity, acting on NAD(P)H"/>
    <property type="evidence" value="ECO:0007669"/>
    <property type="project" value="InterPro"/>
</dbReference>
<comment type="caution">
    <text evidence="4">The sequence shown here is derived from an EMBL/GenBank/DDBJ whole genome shotgun (WGS) entry which is preliminary data.</text>
</comment>
<accession>A0A9P9WR94</accession>
<dbReference type="Gene3D" id="3.90.180.10">
    <property type="entry name" value="Medium-chain alcohol dehydrogenases, catalytic domain"/>
    <property type="match status" value="1"/>
</dbReference>
<evidence type="ECO:0000313" key="5">
    <source>
        <dbReference type="Proteomes" id="UP000829685"/>
    </source>
</evidence>
<dbReference type="Gene3D" id="3.40.50.720">
    <property type="entry name" value="NAD(P)-binding Rossmann-like Domain"/>
    <property type="match status" value="1"/>
</dbReference>
<proteinExistence type="inferred from homology"/>
<sequence length="375" mass="40305">MPYSRAIWLEPNGSLSLRDIAERYEPSGAQTLVSVEYSAINPADIKHYYIIGAHSIVAGYEWIGPVLATGPNSPFKKGEMLFGLAPLADRKPLSAGAHQDRMLVEPYMTFRVPPPALSQRGEDWQTQVVSWTAAAHTVCDAFFNCMGFGFSPLGGPNAGKEIVSGVDPHGRAILIWGASSTVGLCAVQLARIAGFSPILCTASPHNHEALLGLGATACFNHRSPSVVSDIRAAVQASGKPLATIFDAVTVGTGIWEPPRAASDPPLDLGKSSPAIAKQCLTEGIAPEEARLSATLKVEFDEDWKFCMVIRNQEPSPDLQDRIDAAIQWLWGNAADVNFRIPKVKVVQGGDEGIKAIKDVYDGKVSMEKVVIKHPL</sequence>
<dbReference type="Proteomes" id="UP000829685">
    <property type="component" value="Unassembled WGS sequence"/>
</dbReference>
<dbReference type="Pfam" id="PF08240">
    <property type="entry name" value="ADH_N"/>
    <property type="match status" value="1"/>
</dbReference>
<keyword evidence="2" id="KW-0560">Oxidoreductase</keyword>
<reference evidence="4" key="1">
    <citation type="submission" date="2021-03" db="EMBL/GenBank/DDBJ databases">
        <title>Revisited historic fungal species revealed as producer of novel bioactive compounds through whole genome sequencing and comparative genomics.</title>
        <authorList>
            <person name="Vignolle G.A."/>
            <person name="Hochenegger N."/>
            <person name="Mach R.L."/>
            <person name="Mach-Aigner A.R."/>
            <person name="Javad Rahimi M."/>
            <person name="Salim K.A."/>
            <person name="Chan C.M."/>
            <person name="Lim L.B.L."/>
            <person name="Cai F."/>
            <person name="Druzhinina I.S."/>
            <person name="U'Ren J.M."/>
            <person name="Derntl C."/>
        </authorList>
    </citation>
    <scope>NUCLEOTIDE SEQUENCE</scope>
    <source>
        <strain evidence="4">TUCIM 5799</strain>
    </source>
</reference>
<dbReference type="PANTHER" id="PTHR45348">
    <property type="entry name" value="HYPOTHETICAL OXIDOREDUCTASE (EUROFUNG)"/>
    <property type="match status" value="1"/>
</dbReference>
<dbReference type="SUPFAM" id="SSF51735">
    <property type="entry name" value="NAD(P)-binding Rossmann-fold domains"/>
    <property type="match status" value="1"/>
</dbReference>
<dbReference type="InterPro" id="IPR013154">
    <property type="entry name" value="ADH-like_N"/>
</dbReference>
<keyword evidence="5" id="KW-1185">Reference proteome</keyword>
<gene>
    <name evidence="4" type="ORF">JX265_003883</name>
</gene>
<dbReference type="InterPro" id="IPR047122">
    <property type="entry name" value="Trans-enoyl_RdTase-like"/>
</dbReference>
<dbReference type="SMART" id="SM00829">
    <property type="entry name" value="PKS_ER"/>
    <property type="match status" value="1"/>
</dbReference>